<reference evidence="3 4" key="1">
    <citation type="submission" date="2024-05" db="EMBL/GenBank/DDBJ databases">
        <authorList>
            <person name="Wallberg A."/>
        </authorList>
    </citation>
    <scope>NUCLEOTIDE SEQUENCE [LARGE SCALE GENOMIC DNA]</scope>
</reference>
<comment type="caution">
    <text evidence="3">The sequence shown here is derived from an EMBL/GenBank/DDBJ whole genome shotgun (WGS) entry which is preliminary data.</text>
</comment>
<dbReference type="Pfam" id="PF07727">
    <property type="entry name" value="RVT_2"/>
    <property type="match status" value="1"/>
</dbReference>
<organism evidence="3 4">
    <name type="scientific">Meganyctiphanes norvegica</name>
    <name type="common">Northern krill</name>
    <name type="synonym">Thysanopoda norvegica</name>
    <dbReference type="NCBI Taxonomy" id="48144"/>
    <lineage>
        <taxon>Eukaryota</taxon>
        <taxon>Metazoa</taxon>
        <taxon>Ecdysozoa</taxon>
        <taxon>Arthropoda</taxon>
        <taxon>Crustacea</taxon>
        <taxon>Multicrustacea</taxon>
        <taxon>Malacostraca</taxon>
        <taxon>Eumalacostraca</taxon>
        <taxon>Eucarida</taxon>
        <taxon>Euphausiacea</taxon>
        <taxon>Euphausiidae</taxon>
        <taxon>Meganyctiphanes</taxon>
    </lineage>
</organism>
<feature type="non-terminal residue" evidence="3">
    <location>
        <position position="1"/>
    </location>
</feature>
<feature type="compositionally biased region" description="Basic and acidic residues" evidence="1">
    <location>
        <begin position="128"/>
        <end position="146"/>
    </location>
</feature>
<dbReference type="AlphaFoldDB" id="A0AAV2QB18"/>
<dbReference type="EMBL" id="CAXKWB010004589">
    <property type="protein sequence ID" value="CAL4074349.1"/>
    <property type="molecule type" value="Genomic_DNA"/>
</dbReference>
<accession>A0AAV2QB18</accession>
<evidence type="ECO:0000313" key="3">
    <source>
        <dbReference type="EMBL" id="CAL4074349.1"/>
    </source>
</evidence>
<evidence type="ECO:0000259" key="2">
    <source>
        <dbReference type="Pfam" id="PF07727"/>
    </source>
</evidence>
<gene>
    <name evidence="3" type="ORF">MNOR_LOCUS9475</name>
</gene>
<protein>
    <recommendedName>
        <fullName evidence="2">Reverse transcriptase Ty1/copia-type domain-containing protein</fullName>
    </recommendedName>
</protein>
<evidence type="ECO:0000256" key="1">
    <source>
        <dbReference type="SAM" id="MobiDB-lite"/>
    </source>
</evidence>
<name>A0AAV2QB18_MEGNR</name>
<sequence length="535" mass="59644">GNDERLKRALRANVRHSIDVDLETGDRVYYKRNNEDRWKGPGEISGILGKQIRIEHGGSSVLVHSTRVQKAPDDKDNDINAIQIGECNSNPSQNIQSKCSKLSAALDPNNDVPSNMSDGTPETSYVDGRPKVRGVDQGRGNLDRNPDAMNLETLQSLGGNSPRKRMHLDDNPNVRGVDQGHGNLDRNPDAMNLETLQSLGGNSPRKRMRLDDTPSVVDDGPLQTLDCLGKTKRVLEEGGIEKQSIKCRKTEGKTSKFIPKTWRKGQRFQGMDKNTGNFVSGSIVSRAGKATGGNKNCYNVILDSSGMHGWFNMDTLKDIEVSGEEENVILYVTEEVQRAKEKELESWVDNDVFQKVRNKGQKSISVRWVVTTKQNTVQGNIIKARLVARGFEEDKSILQTDSPTCSRESVRLLITLASSWGWKCHTVDVQAAYLQGNAISRLVFLKPPKEFDDGSLWQLNKTVYGLCDAAREWYNKVSCELGALGVTKCSVDNSLFFWHVQNVLEGMVVVHVDDFLWCGTAKFQSQVIDEITSKF</sequence>
<dbReference type="InterPro" id="IPR013103">
    <property type="entry name" value="RVT_2"/>
</dbReference>
<evidence type="ECO:0000313" key="4">
    <source>
        <dbReference type="Proteomes" id="UP001497623"/>
    </source>
</evidence>
<feature type="compositionally biased region" description="Polar residues" evidence="1">
    <location>
        <begin position="111"/>
        <end position="123"/>
    </location>
</feature>
<dbReference type="Proteomes" id="UP001497623">
    <property type="component" value="Unassembled WGS sequence"/>
</dbReference>
<keyword evidence="4" id="KW-1185">Reference proteome</keyword>
<feature type="region of interest" description="Disordered" evidence="1">
    <location>
        <begin position="198"/>
        <end position="217"/>
    </location>
</feature>
<feature type="domain" description="Reverse transcriptase Ty1/copia-type" evidence="2">
    <location>
        <begin position="352"/>
        <end position="520"/>
    </location>
</feature>
<proteinExistence type="predicted"/>
<feature type="region of interest" description="Disordered" evidence="1">
    <location>
        <begin position="106"/>
        <end position="176"/>
    </location>
</feature>